<evidence type="ECO:0000259" key="1">
    <source>
        <dbReference type="Pfam" id="PF04784"/>
    </source>
</evidence>
<dbReference type="EMBL" id="JAUIZM010000011">
    <property type="protein sequence ID" value="KAK1356168.1"/>
    <property type="molecule type" value="Genomic_DNA"/>
</dbReference>
<accession>A0AAD8GX09</accession>
<evidence type="ECO:0000313" key="3">
    <source>
        <dbReference type="Proteomes" id="UP001237642"/>
    </source>
</evidence>
<dbReference type="PANTHER" id="PTHR23054">
    <property type="entry name" value="TERNARY COMPLEX FACTOR MIP1, LEUCINE-ZIPPER-RELATED"/>
    <property type="match status" value="1"/>
</dbReference>
<evidence type="ECO:0000313" key="2">
    <source>
        <dbReference type="EMBL" id="KAK1356168.1"/>
    </source>
</evidence>
<proteinExistence type="predicted"/>
<dbReference type="Proteomes" id="UP001237642">
    <property type="component" value="Unassembled WGS sequence"/>
</dbReference>
<reference evidence="2" key="2">
    <citation type="submission" date="2023-05" db="EMBL/GenBank/DDBJ databases">
        <authorList>
            <person name="Schelkunov M.I."/>
        </authorList>
    </citation>
    <scope>NUCLEOTIDE SEQUENCE</scope>
    <source>
        <strain evidence="2">Hsosn_3</strain>
        <tissue evidence="2">Leaf</tissue>
    </source>
</reference>
<feature type="domain" description="DUF547" evidence="1">
    <location>
        <begin position="234"/>
        <end position="368"/>
    </location>
</feature>
<dbReference type="PANTHER" id="PTHR23054:SF20">
    <property type="entry name" value="DUF547 DOMAIN-CONTAINING PROTEIN"/>
    <property type="match status" value="1"/>
</dbReference>
<name>A0AAD8GX09_9APIA</name>
<gene>
    <name evidence="2" type="ORF">POM88_049424</name>
</gene>
<keyword evidence="3" id="KW-1185">Reference proteome</keyword>
<dbReference type="AlphaFoldDB" id="A0AAD8GX09"/>
<reference evidence="2" key="1">
    <citation type="submission" date="2023-02" db="EMBL/GenBank/DDBJ databases">
        <title>Genome of toxic invasive species Heracleum sosnowskyi carries increased number of genes despite the absence of recent whole-genome duplications.</title>
        <authorList>
            <person name="Schelkunov M."/>
            <person name="Shtratnikova V."/>
            <person name="Makarenko M."/>
            <person name="Klepikova A."/>
            <person name="Omelchenko D."/>
            <person name="Novikova G."/>
            <person name="Obukhova E."/>
            <person name="Bogdanov V."/>
            <person name="Penin A."/>
            <person name="Logacheva M."/>
        </authorList>
    </citation>
    <scope>NUCLEOTIDE SEQUENCE</scope>
    <source>
        <strain evidence="2">Hsosn_3</strain>
        <tissue evidence="2">Leaf</tissue>
    </source>
</reference>
<comment type="caution">
    <text evidence="2">The sequence shown here is derived from an EMBL/GenBank/DDBJ whole genome shotgun (WGS) entry which is preliminary data.</text>
</comment>
<protein>
    <submittedName>
        <fullName evidence="2">Ternary complex factor MIP1</fullName>
    </submittedName>
</protein>
<dbReference type="InterPro" id="IPR006869">
    <property type="entry name" value="DUF547"/>
</dbReference>
<dbReference type="Pfam" id="PF04784">
    <property type="entry name" value="DUF547"/>
    <property type="match status" value="1"/>
</dbReference>
<organism evidence="2 3">
    <name type="scientific">Heracleum sosnowskyi</name>
    <dbReference type="NCBI Taxonomy" id="360622"/>
    <lineage>
        <taxon>Eukaryota</taxon>
        <taxon>Viridiplantae</taxon>
        <taxon>Streptophyta</taxon>
        <taxon>Embryophyta</taxon>
        <taxon>Tracheophyta</taxon>
        <taxon>Spermatophyta</taxon>
        <taxon>Magnoliopsida</taxon>
        <taxon>eudicotyledons</taxon>
        <taxon>Gunneridae</taxon>
        <taxon>Pentapetalae</taxon>
        <taxon>asterids</taxon>
        <taxon>campanulids</taxon>
        <taxon>Apiales</taxon>
        <taxon>Apiaceae</taxon>
        <taxon>Apioideae</taxon>
        <taxon>apioid superclade</taxon>
        <taxon>Tordylieae</taxon>
        <taxon>Tordyliinae</taxon>
        <taxon>Heracleum</taxon>
    </lineage>
</organism>
<sequence>MEKDLLSMYRETFEKTVTSLAPMDDMPITSGLPQLDSDLISSRLPPVLKDNPTNRYTSICGSHPLSHSAILHRSRSSVSQNASYRTTSSPRQTMHSFHYLPELAVKSTDHVTQTPNRLSEEMVKCISAIYFQLAEPPLFYYGLPTTSRISFSSMTEFPPQVQCDRAPQHRRSSSFNKWFSNPFHTDTSNELSGSHSGMVEIQGICVTASRLTGVEHLLQNFRSLLSNLEKVDPRKLKHEEKIAFWINIHNVLVMHVFLVNGIPRNNLKRNSLVIEAAYNIGGDNITVDMIQSSILGCRMPRPRQWFQSLFFSKSKLKDGEVRKAYGTGSPQPLIKFALASGSYSDPMVRVYTPNTVLQELEMAKQEYIQTTCKIESERKIFLPKIVKSYAKELGLCSADVFQMIAQSSSYYILQKCIHPLQENELSKTVEWIPHNFNFRYLFESELAR</sequence>